<dbReference type="AlphaFoldDB" id="A0A7R9JC91"/>
<feature type="region of interest" description="Disordered" evidence="1">
    <location>
        <begin position="37"/>
        <end position="73"/>
    </location>
</feature>
<evidence type="ECO:0000313" key="2">
    <source>
        <dbReference type="EMBL" id="CAD7576657.1"/>
    </source>
</evidence>
<feature type="compositionally biased region" description="Polar residues" evidence="1">
    <location>
        <begin position="49"/>
        <end position="59"/>
    </location>
</feature>
<name>A0A7R9JC91_TIMCA</name>
<proteinExistence type="predicted"/>
<gene>
    <name evidence="2" type="ORF">TCMB3V08_LOCUS9222</name>
</gene>
<reference evidence="2" key="1">
    <citation type="submission" date="2020-11" db="EMBL/GenBank/DDBJ databases">
        <authorList>
            <person name="Tran Van P."/>
        </authorList>
    </citation>
    <scope>NUCLEOTIDE SEQUENCE</scope>
</reference>
<evidence type="ECO:0000256" key="1">
    <source>
        <dbReference type="SAM" id="MobiDB-lite"/>
    </source>
</evidence>
<dbReference type="EMBL" id="OE184514">
    <property type="protein sequence ID" value="CAD7576657.1"/>
    <property type="molecule type" value="Genomic_DNA"/>
</dbReference>
<accession>A0A7R9JC91</accession>
<protein>
    <submittedName>
        <fullName evidence="2">(California timema) hypothetical protein</fullName>
    </submittedName>
</protein>
<organism evidence="2">
    <name type="scientific">Timema californicum</name>
    <name type="common">California timema</name>
    <name type="synonym">Walking stick</name>
    <dbReference type="NCBI Taxonomy" id="61474"/>
    <lineage>
        <taxon>Eukaryota</taxon>
        <taxon>Metazoa</taxon>
        <taxon>Ecdysozoa</taxon>
        <taxon>Arthropoda</taxon>
        <taxon>Hexapoda</taxon>
        <taxon>Insecta</taxon>
        <taxon>Pterygota</taxon>
        <taxon>Neoptera</taxon>
        <taxon>Polyneoptera</taxon>
        <taxon>Phasmatodea</taxon>
        <taxon>Timematodea</taxon>
        <taxon>Timematoidea</taxon>
        <taxon>Timematidae</taxon>
        <taxon>Timema</taxon>
    </lineage>
</organism>
<feature type="compositionally biased region" description="Basic and acidic residues" evidence="1">
    <location>
        <begin position="37"/>
        <end position="47"/>
    </location>
</feature>
<sequence>MVNKLKSTHWIESRLLLSYTLFLWEQASQHSIVTRVEKKERERERNRIGSKQSLLSTVHRSGGLPMRKPDPSK</sequence>